<evidence type="ECO:0000313" key="2">
    <source>
        <dbReference type="Proteomes" id="UP000243579"/>
    </source>
</evidence>
<dbReference type="Proteomes" id="UP000243579">
    <property type="component" value="Unassembled WGS sequence"/>
</dbReference>
<reference evidence="1 2" key="1">
    <citation type="journal article" date="2014" name="Genome Biol. Evol.">
        <title>The secreted proteins of Achlya hypogyna and Thraustotheca clavata identify the ancestral oomycete secretome and reveal gene acquisitions by horizontal gene transfer.</title>
        <authorList>
            <person name="Misner I."/>
            <person name="Blouin N."/>
            <person name="Leonard G."/>
            <person name="Richards T.A."/>
            <person name="Lane C.E."/>
        </authorList>
    </citation>
    <scope>NUCLEOTIDE SEQUENCE [LARGE SCALE GENOMIC DNA]</scope>
    <source>
        <strain evidence="1 2">ATCC 48635</strain>
    </source>
</reference>
<dbReference type="PANTHER" id="PTHR31827">
    <property type="entry name" value="EMB|CAB89363.1"/>
    <property type="match status" value="1"/>
</dbReference>
<dbReference type="OrthoDB" id="10487078at2759"/>
<dbReference type="AlphaFoldDB" id="A0A1V9Y4S3"/>
<organism evidence="1 2">
    <name type="scientific">Achlya hypogyna</name>
    <name type="common">Oomycete</name>
    <name type="synonym">Protoachlya hypogyna</name>
    <dbReference type="NCBI Taxonomy" id="1202772"/>
    <lineage>
        <taxon>Eukaryota</taxon>
        <taxon>Sar</taxon>
        <taxon>Stramenopiles</taxon>
        <taxon>Oomycota</taxon>
        <taxon>Saprolegniomycetes</taxon>
        <taxon>Saprolegniales</taxon>
        <taxon>Achlyaceae</taxon>
        <taxon>Achlya</taxon>
    </lineage>
</organism>
<evidence type="ECO:0000313" key="1">
    <source>
        <dbReference type="EMBL" id="OQR80706.1"/>
    </source>
</evidence>
<sequence>MMPTTPCAFLDCQKPALPGLTKCASHKNKIKCSVEGCMNQVYARYLCVRHGGKKQCQTPGCEDFARGGAYCVTHGGVVVKRYCTEPGCNRQAHARYKCVRHGGGRTCKHTGCDLHARSSGYCHRHTQHKAPVRIKDEPVHDAVLQLDSVFVELFDVALLDASQEWCSSQTDSLDHSILSLLCESLAAMHNSQPKDNVSPRRKGISDFNMELTCLFIDCTKPVVPGTEKCAAHKNKIKCSVDGCPNQVYARYLCVRHGGKKQCKLSGCRAFARGGPYCVQHGGVATKRFCTEKGCHRQAHARHKCVRHGGGRLCKLMRCERQARITGFCDVHSNPALMELELPDIVLDLTDSVDEYSLLLCASVNPMPFSASAPTYLESVFQVVHASLLKTMFGLFLRPLKLLTTASSRGNNVVSICIMLCTFTECNKPAMVGSNKCVTHKNKLKCSRNGCNNQVYARYLCVRHGGKRQCEQSGCRASTTAAVLPSVYAASQAVTAKLTPGISVFDMAGAASADMEGAPCTLVLGGIVVVMLRRATNSRASNDTASVDLPFLKLLESVLKDDNVWSPESPMDSIDRAILNLLCEAPPSAWRTRTNLSALKQVVKTKCTPDTFAYAMEARNNVKPPTATSASALNQTVPVKPTHATDACVTGAAAGASLAVAMCMLGPAAIATTIITTTVVIVNQWRSKAAVKFPPSIGPTKGALDTIDKSILDVLSDIFVMSADDPWLSASEFGIIDREAVGAHSSTHLAMGCTFLGCTKPELPDVGKCASHKNKIKCMVAGCLNQVYARYLCVRHGGKKPCEHTGCDAFASRGPYCVLHGGSIVKRFCIEPGCERQAHARFRCVRHGGGRYCTADGCNLHARSSGLCHRHLPRSAAPRTGLRCRTPPLRTEKIEDDGPLPLHAAPRWTTALDVLDYSILNMLCDSLQTPKALSCLELDLGERHC</sequence>
<comment type="caution">
    <text evidence="1">The sequence shown here is derived from an EMBL/GenBank/DDBJ whole genome shotgun (WGS) entry which is preliminary data.</text>
</comment>
<dbReference type="EMBL" id="JNBR01002880">
    <property type="protein sequence ID" value="OQR80706.1"/>
    <property type="molecule type" value="Genomic_DNA"/>
</dbReference>
<evidence type="ECO:0008006" key="3">
    <source>
        <dbReference type="Google" id="ProtNLM"/>
    </source>
</evidence>
<keyword evidence="2" id="KW-1185">Reference proteome</keyword>
<dbReference type="PANTHER" id="PTHR31827:SF1">
    <property type="entry name" value="EMB|CAB89363.1"/>
    <property type="match status" value="1"/>
</dbReference>
<proteinExistence type="predicted"/>
<accession>A0A1V9Y4S3</accession>
<name>A0A1V9Y4S3_ACHHY</name>
<gene>
    <name evidence="1" type="ORF">ACHHYP_17284</name>
</gene>
<protein>
    <recommendedName>
        <fullName evidence="3">WRKY transcription factor 19</fullName>
    </recommendedName>
</protein>